<evidence type="ECO:0000313" key="1">
    <source>
        <dbReference type="EMBL" id="KAB1141130.1"/>
    </source>
</evidence>
<accession>A0A6H9UQU6</accession>
<gene>
    <name evidence="1" type="ORF">F7R91_33515</name>
</gene>
<reference evidence="1 2" key="1">
    <citation type="submission" date="2019-09" db="EMBL/GenBank/DDBJ databases">
        <title>Screening of Novel Bioactive Compounds from Soil-Associated.</title>
        <authorList>
            <person name="Zhao S."/>
        </authorList>
    </citation>
    <scope>NUCLEOTIDE SEQUENCE [LARGE SCALE GENOMIC DNA]</scope>
    <source>
        <strain evidence="1 2">HIT-DPA4</strain>
    </source>
</reference>
<sequence>MTPYNHSHEADLREIETALEQALDVVRNVPRESLTAAEWLEASAKIGSLQAQAREASGRMRQALLGSARTAILAYLRAHAGEPVPAAALEGVAGIQAWTRRIRELRTPFGWDVESGTWSAQMQKDQYRLVADRLDATAADDDRLATAISGKTSKERVLEYLLHLSPWPVSPKRLEKVAGTPTWRQDIQELIGEGWLIRSHEDDPQLTPGFYRLARLED</sequence>
<keyword evidence="2" id="KW-1185">Reference proteome</keyword>
<organism evidence="1 2">
    <name type="scientific">Streptomyces luteolifulvus</name>
    <dbReference type="NCBI Taxonomy" id="2615112"/>
    <lineage>
        <taxon>Bacteria</taxon>
        <taxon>Bacillati</taxon>
        <taxon>Actinomycetota</taxon>
        <taxon>Actinomycetes</taxon>
        <taxon>Kitasatosporales</taxon>
        <taxon>Streptomycetaceae</taxon>
        <taxon>Streptomyces</taxon>
    </lineage>
</organism>
<proteinExistence type="predicted"/>
<dbReference type="RefSeq" id="WP_150955724.1">
    <property type="nucleotide sequence ID" value="NZ_VZRB01000034.1"/>
</dbReference>
<protein>
    <submittedName>
        <fullName evidence="1">Uncharacterized protein</fullName>
    </submittedName>
</protein>
<dbReference type="EMBL" id="VZRB01000034">
    <property type="protein sequence ID" value="KAB1141130.1"/>
    <property type="molecule type" value="Genomic_DNA"/>
</dbReference>
<dbReference type="Proteomes" id="UP000442707">
    <property type="component" value="Unassembled WGS sequence"/>
</dbReference>
<name>A0A6H9UQU6_9ACTN</name>
<dbReference type="AlphaFoldDB" id="A0A6H9UQU6"/>
<comment type="caution">
    <text evidence="1">The sequence shown here is derived from an EMBL/GenBank/DDBJ whole genome shotgun (WGS) entry which is preliminary data.</text>
</comment>
<evidence type="ECO:0000313" key="2">
    <source>
        <dbReference type="Proteomes" id="UP000442707"/>
    </source>
</evidence>